<comment type="caution">
    <text evidence="1">The sequence shown here is derived from an EMBL/GenBank/DDBJ whole genome shotgun (WGS) entry which is preliminary data.</text>
</comment>
<dbReference type="SUPFAM" id="SSF53335">
    <property type="entry name" value="S-adenosyl-L-methionine-dependent methyltransferases"/>
    <property type="match status" value="1"/>
</dbReference>
<dbReference type="RefSeq" id="WP_129046806.1">
    <property type="nucleotide sequence ID" value="NZ_SDHX01000001.1"/>
</dbReference>
<accession>A0A4Q1C9D5</accession>
<dbReference type="Gene3D" id="3.40.50.150">
    <property type="entry name" value="Vaccinia Virus protein VP39"/>
    <property type="match status" value="1"/>
</dbReference>
<keyword evidence="2" id="KW-1185">Reference proteome</keyword>
<evidence type="ECO:0000313" key="1">
    <source>
        <dbReference type="EMBL" id="RXK55441.1"/>
    </source>
</evidence>
<reference evidence="1 2" key="1">
    <citation type="submission" date="2019-01" db="EMBL/GenBank/DDBJ databases">
        <title>Lacunisphaera sp. strain TWA-58.</title>
        <authorList>
            <person name="Chen W.-M."/>
        </authorList>
    </citation>
    <scope>NUCLEOTIDE SEQUENCE [LARGE SCALE GENOMIC DNA]</scope>
    <source>
        <strain evidence="1 2">TWA-58</strain>
    </source>
</reference>
<dbReference type="InterPro" id="IPR029063">
    <property type="entry name" value="SAM-dependent_MTases_sf"/>
</dbReference>
<proteinExistence type="predicted"/>
<organism evidence="1 2">
    <name type="scientific">Oleiharenicola lentus</name>
    <dbReference type="NCBI Taxonomy" id="2508720"/>
    <lineage>
        <taxon>Bacteria</taxon>
        <taxon>Pseudomonadati</taxon>
        <taxon>Verrucomicrobiota</taxon>
        <taxon>Opitutia</taxon>
        <taxon>Opitutales</taxon>
        <taxon>Opitutaceae</taxon>
        <taxon>Oleiharenicola</taxon>
    </lineage>
</organism>
<name>A0A4Q1C9D5_9BACT</name>
<dbReference type="OrthoDB" id="938855at2"/>
<dbReference type="Proteomes" id="UP000290218">
    <property type="component" value="Unassembled WGS sequence"/>
</dbReference>
<gene>
    <name evidence="1" type="ORF">ESB00_05950</name>
</gene>
<dbReference type="EMBL" id="SDHX01000001">
    <property type="protein sequence ID" value="RXK55441.1"/>
    <property type="molecule type" value="Genomic_DNA"/>
</dbReference>
<sequence length="209" mass="23623">MNLSGHMARFHTSTGTFVGWRQLPNGVRAIGQAVIRKAFGRIPRQPWIPFAAQKELAAILTRDAVVWEVGAGYSTLWLSARASCVVSIEASREWHDRLAAIIRQERIGNVDLRHEWQADRMADFAGVEDGSLDLLFIDGGPRGRCLANGFRKVRSGGHVYLDNWDDRNFWEGETDFPERHATEIRRRVSCVDYVPAQFGVYEGLLLQKA</sequence>
<dbReference type="Pfam" id="PF13578">
    <property type="entry name" value="Methyltransf_24"/>
    <property type="match status" value="1"/>
</dbReference>
<evidence type="ECO:0000313" key="2">
    <source>
        <dbReference type="Proteomes" id="UP000290218"/>
    </source>
</evidence>
<evidence type="ECO:0008006" key="3">
    <source>
        <dbReference type="Google" id="ProtNLM"/>
    </source>
</evidence>
<dbReference type="AlphaFoldDB" id="A0A4Q1C9D5"/>
<protein>
    <recommendedName>
        <fullName evidence="3">Class I SAM-dependent methyltransferase</fullName>
    </recommendedName>
</protein>